<dbReference type="Proteomes" id="UP000245133">
    <property type="component" value="Unassembled WGS sequence"/>
</dbReference>
<dbReference type="InterPro" id="IPR038607">
    <property type="entry name" value="PhoD-like_sf"/>
</dbReference>
<evidence type="ECO:0000259" key="1">
    <source>
        <dbReference type="Pfam" id="PF09423"/>
    </source>
</evidence>
<dbReference type="EMBL" id="BFBB01000003">
    <property type="protein sequence ID" value="GBF49829.1"/>
    <property type="molecule type" value="Genomic_DNA"/>
</dbReference>
<dbReference type="PANTHER" id="PTHR33987:SF1">
    <property type="entry name" value="CALCINEURIN-LIKE METALLO-PHOSPHOESTERASE SUPERFAMILY PROTEIN"/>
    <property type="match status" value="1"/>
</dbReference>
<organism evidence="2 3">
    <name type="scientific">Leptospira ryugenii</name>
    <dbReference type="NCBI Taxonomy" id="1917863"/>
    <lineage>
        <taxon>Bacteria</taxon>
        <taxon>Pseudomonadati</taxon>
        <taxon>Spirochaetota</taxon>
        <taxon>Spirochaetia</taxon>
        <taxon>Leptospirales</taxon>
        <taxon>Leptospiraceae</taxon>
        <taxon>Leptospira</taxon>
    </lineage>
</organism>
<reference evidence="2 3" key="1">
    <citation type="submission" date="2018-02" db="EMBL/GenBank/DDBJ databases">
        <title>Novel Leptospira species isolated from soil and water in Japan.</title>
        <authorList>
            <person name="Nakao R."/>
            <person name="Masuzawa T."/>
        </authorList>
    </citation>
    <scope>NUCLEOTIDE SEQUENCE [LARGE SCALE GENOMIC DNA]</scope>
    <source>
        <strain evidence="2 3">YH101</strain>
    </source>
</reference>
<accession>A0A2P2DYX2</accession>
<dbReference type="InterPro" id="IPR029052">
    <property type="entry name" value="Metallo-depent_PP-like"/>
</dbReference>
<comment type="caution">
    <text evidence="2">The sequence shown here is derived from an EMBL/GenBank/DDBJ whole genome shotgun (WGS) entry which is preliminary data.</text>
</comment>
<dbReference type="OrthoDB" id="327733at2"/>
<dbReference type="Pfam" id="PF09423">
    <property type="entry name" value="PhoD"/>
    <property type="match status" value="1"/>
</dbReference>
<dbReference type="RefSeq" id="WP_108975704.1">
    <property type="nucleotide sequence ID" value="NZ_BFBB01000003.1"/>
</dbReference>
<proteinExistence type="predicted"/>
<protein>
    <recommendedName>
        <fullName evidence="1">PhoD-like phosphatase metallophosphatase domain-containing protein</fullName>
    </recommendedName>
</protein>
<dbReference type="CDD" id="cd07389">
    <property type="entry name" value="MPP_PhoD"/>
    <property type="match status" value="1"/>
</dbReference>
<feature type="domain" description="PhoD-like phosphatase metallophosphatase" evidence="1">
    <location>
        <begin position="57"/>
        <end position="321"/>
    </location>
</feature>
<gene>
    <name evidence="2" type="ORF">LPTSP4_13490</name>
</gene>
<keyword evidence="3" id="KW-1185">Reference proteome</keyword>
<dbReference type="InterPro" id="IPR018946">
    <property type="entry name" value="PhoD-like_MPP"/>
</dbReference>
<evidence type="ECO:0000313" key="3">
    <source>
        <dbReference type="Proteomes" id="UP000245133"/>
    </source>
</evidence>
<sequence>MDFLHRCKRFYTSVSYKSILIIFLHFNFLGIEAKEKSNLQPIKIAFGSCMDQDLEKQIWKSVLNTNPNVWLWLGDNIYKDTYDKQEKELAYAKQKQEPLYSLLRTKTKVLGVWDDHDFGINDSGMEYPKKEMSRDLFFQFLDINPKNHALPKEGIYQKWILQERNLKVRFFLLDTRTFRTALKKGYWDSIQREGYIEDDSPETDMLGKEQWSWLEANIKPEGEDLNIIVSSIQVLNDTHPFEKWSNFPKQRKKLLNLIAKHIPKNTILLSGDRHIAEIFEERGEKGNLYIDFTSSSLNKPIKGLYQETQDERRKSKVISQENFGLIEVRKQKRKLHISLKIIGLEDVLEERAYLRLVGDTGIEPATSTMSR</sequence>
<dbReference type="AlphaFoldDB" id="A0A2P2DYX2"/>
<name>A0A2P2DYX2_9LEPT</name>
<evidence type="ECO:0000313" key="2">
    <source>
        <dbReference type="EMBL" id="GBF49829.1"/>
    </source>
</evidence>
<dbReference type="PANTHER" id="PTHR33987">
    <property type="entry name" value="CALCINEURIN-LIKE METALLO-PHOSPHOESTERASE SUPERFAMILY PROTEIN"/>
    <property type="match status" value="1"/>
</dbReference>
<dbReference type="Gene3D" id="3.60.21.70">
    <property type="entry name" value="PhoD-like phosphatase"/>
    <property type="match status" value="1"/>
</dbReference>
<dbReference type="SUPFAM" id="SSF56300">
    <property type="entry name" value="Metallo-dependent phosphatases"/>
    <property type="match status" value="1"/>
</dbReference>